<evidence type="ECO:0000313" key="4">
    <source>
        <dbReference type="EMBL" id="SHG46729.1"/>
    </source>
</evidence>
<dbReference type="EMBL" id="FQVW01000035">
    <property type="protein sequence ID" value="SHG46729.1"/>
    <property type="molecule type" value="Genomic_DNA"/>
</dbReference>
<sequence>MKYIEWSIERLDELVSLWNKEISAEFPMRVDLFKQNSFDDINIFHDGSLIAIDDEGNVRGFVVSKLWQDSVNVGISKETGWIQVLLVARDYRNQGIGTKLLNHAEGKFREKCIKNIWLGKDTWHYFPGIPQEYKSVAKWFEKNGYIQVGEEFDLDCYYENNQGLEIVEKEEVEISLVRIDEKEEFLEFMHRCFPGRWEYEAIQYFQLGGTGREFVVLKKNNRIIGFCRVNDSKSPVIAQNVYWAPLYKGELGGIGPLGIDANERKHGYGLYIVEAAVQELRKRGTDSIVIDWTGLVDFYRKLGYEVCKSYYSYHKNI</sequence>
<dbReference type="STRING" id="930117.SAMN05216225_10355"/>
<dbReference type="CDD" id="cd04301">
    <property type="entry name" value="NAT_SF"/>
    <property type="match status" value="2"/>
</dbReference>
<dbReference type="AlphaFoldDB" id="A0A1M5K2H2"/>
<protein>
    <submittedName>
        <fullName evidence="4">Acetyltransferase, GNAT family</fullName>
    </submittedName>
</protein>
<dbReference type="InterPro" id="IPR016181">
    <property type="entry name" value="Acyl_CoA_acyltransferase"/>
</dbReference>
<keyword evidence="2" id="KW-0012">Acyltransferase</keyword>
<dbReference type="PANTHER" id="PTHR43420">
    <property type="entry name" value="ACETYLTRANSFERASE"/>
    <property type="match status" value="1"/>
</dbReference>
<evidence type="ECO:0000259" key="3">
    <source>
        <dbReference type="PROSITE" id="PS51186"/>
    </source>
</evidence>
<dbReference type="SUPFAM" id="SSF55729">
    <property type="entry name" value="Acyl-CoA N-acyltransferases (Nat)"/>
    <property type="match status" value="2"/>
</dbReference>
<dbReference type="GO" id="GO:0016747">
    <property type="term" value="F:acyltransferase activity, transferring groups other than amino-acyl groups"/>
    <property type="evidence" value="ECO:0007669"/>
    <property type="project" value="InterPro"/>
</dbReference>
<dbReference type="InterPro" id="IPR000182">
    <property type="entry name" value="GNAT_dom"/>
</dbReference>
<organism evidence="4 5">
    <name type="scientific">Ornithinibacillus halophilus</name>
    <dbReference type="NCBI Taxonomy" id="930117"/>
    <lineage>
        <taxon>Bacteria</taxon>
        <taxon>Bacillati</taxon>
        <taxon>Bacillota</taxon>
        <taxon>Bacilli</taxon>
        <taxon>Bacillales</taxon>
        <taxon>Bacillaceae</taxon>
        <taxon>Ornithinibacillus</taxon>
    </lineage>
</organism>
<dbReference type="RefSeq" id="WP_072891293.1">
    <property type="nucleotide sequence ID" value="NZ_FQVW01000035.1"/>
</dbReference>
<gene>
    <name evidence="4" type="ORF">SAMN05216225_10355</name>
</gene>
<dbReference type="Proteomes" id="UP000183988">
    <property type="component" value="Unassembled WGS sequence"/>
</dbReference>
<accession>A0A1M5K2H2</accession>
<dbReference type="Pfam" id="PF00583">
    <property type="entry name" value="Acetyltransf_1"/>
    <property type="match status" value="2"/>
</dbReference>
<dbReference type="PROSITE" id="PS51186">
    <property type="entry name" value="GNAT"/>
    <property type="match status" value="2"/>
</dbReference>
<dbReference type="Gene3D" id="3.40.630.30">
    <property type="match status" value="2"/>
</dbReference>
<feature type="domain" description="N-acetyltransferase" evidence="3">
    <location>
        <begin position="1"/>
        <end position="173"/>
    </location>
</feature>
<keyword evidence="1 4" id="KW-0808">Transferase</keyword>
<dbReference type="InterPro" id="IPR050680">
    <property type="entry name" value="YpeA/RimI_acetyltransf"/>
</dbReference>
<proteinExistence type="predicted"/>
<evidence type="ECO:0000313" key="5">
    <source>
        <dbReference type="Proteomes" id="UP000183988"/>
    </source>
</evidence>
<keyword evidence="5" id="KW-1185">Reference proteome</keyword>
<dbReference type="PANTHER" id="PTHR43420:SF47">
    <property type="entry name" value="N-ACETYLTRANSFERASE DOMAIN-CONTAINING PROTEIN"/>
    <property type="match status" value="1"/>
</dbReference>
<evidence type="ECO:0000256" key="2">
    <source>
        <dbReference type="ARBA" id="ARBA00023315"/>
    </source>
</evidence>
<name>A0A1M5K2H2_9BACI</name>
<reference evidence="4 5" key="1">
    <citation type="submission" date="2016-11" db="EMBL/GenBank/DDBJ databases">
        <authorList>
            <person name="Jaros S."/>
            <person name="Januszkiewicz K."/>
            <person name="Wedrychowicz H."/>
        </authorList>
    </citation>
    <scope>NUCLEOTIDE SEQUENCE [LARGE SCALE GENOMIC DNA]</scope>
    <source>
        <strain evidence="4 5">IBRC-M 10683</strain>
    </source>
</reference>
<feature type="domain" description="N-acetyltransferase" evidence="3">
    <location>
        <begin position="172"/>
        <end position="317"/>
    </location>
</feature>
<evidence type="ECO:0000256" key="1">
    <source>
        <dbReference type="ARBA" id="ARBA00022679"/>
    </source>
</evidence>